<dbReference type="EMBL" id="CP140158">
    <property type="protein sequence ID" value="WQG85427.1"/>
    <property type="molecule type" value="Genomic_DNA"/>
</dbReference>
<keyword evidence="2" id="KW-1185">Reference proteome</keyword>
<evidence type="ECO:0000313" key="1">
    <source>
        <dbReference type="EMBL" id="WQG85427.1"/>
    </source>
</evidence>
<reference evidence="1 2" key="1">
    <citation type="submission" date="2023-11" db="EMBL/GenBank/DDBJ databases">
        <title>MicrobeMod: A computational toolkit for identifying prokaryotic methylation and restriction-modification with nanopore sequencing.</title>
        <authorList>
            <person name="Crits-Christoph A."/>
            <person name="Kang S.C."/>
            <person name="Lee H."/>
            <person name="Ostrov N."/>
        </authorList>
    </citation>
    <scope>NUCLEOTIDE SEQUENCE [LARGE SCALE GENOMIC DNA]</scope>
    <source>
        <strain evidence="1 2">DSMZ 16071</strain>
    </source>
</reference>
<dbReference type="Proteomes" id="UP001324185">
    <property type="component" value="Chromosome"/>
</dbReference>
<protein>
    <submittedName>
        <fullName evidence="1">Uncharacterized protein</fullName>
    </submittedName>
</protein>
<accession>A0ABZ0X4A6</accession>
<proteinExistence type="predicted"/>
<name>A0ABZ0X4A6_9GAMM</name>
<dbReference type="RefSeq" id="WP_018623413.1">
    <property type="nucleotide sequence ID" value="NZ_CP140158.1"/>
</dbReference>
<evidence type="ECO:0000313" key="2">
    <source>
        <dbReference type="Proteomes" id="UP001324185"/>
    </source>
</evidence>
<organism evidence="1 2">
    <name type="scientific">Kangiella aquimarina</name>
    <dbReference type="NCBI Taxonomy" id="261965"/>
    <lineage>
        <taxon>Bacteria</taxon>
        <taxon>Pseudomonadati</taxon>
        <taxon>Pseudomonadota</taxon>
        <taxon>Gammaproteobacteria</taxon>
        <taxon>Kangiellales</taxon>
        <taxon>Kangiellaceae</taxon>
        <taxon>Kangiella</taxon>
    </lineage>
</organism>
<gene>
    <name evidence="1" type="ORF">SR900_00770</name>
</gene>
<sequence length="157" mass="18346">MYDLSPLISAYYKLLTSIDWNDQILVKGLREGLNKFPSNTFLNLHPAKHKYLCGHFYSKPALQTVKSNIFSGLIFEHMVPKREYIQRPCEIAAAQNTLSIDYVKSLFDKYWRIAIITKEEDKSLKSKSMPHNWDKKDIHARYKESGIILIESPFTFD</sequence>